<name>A0ABR2IFZ7_9PEZI</name>
<comment type="caution">
    <text evidence="2">The sequence shown here is derived from an EMBL/GenBank/DDBJ whole genome shotgun (WGS) entry which is preliminary data.</text>
</comment>
<organism evidence="2 3">
    <name type="scientific">Apiospora arundinis</name>
    <dbReference type="NCBI Taxonomy" id="335852"/>
    <lineage>
        <taxon>Eukaryota</taxon>
        <taxon>Fungi</taxon>
        <taxon>Dikarya</taxon>
        <taxon>Ascomycota</taxon>
        <taxon>Pezizomycotina</taxon>
        <taxon>Sordariomycetes</taxon>
        <taxon>Xylariomycetidae</taxon>
        <taxon>Amphisphaeriales</taxon>
        <taxon>Apiosporaceae</taxon>
        <taxon>Apiospora</taxon>
    </lineage>
</organism>
<keyword evidence="3" id="KW-1185">Reference proteome</keyword>
<evidence type="ECO:0000256" key="1">
    <source>
        <dbReference type="SAM" id="MobiDB-lite"/>
    </source>
</evidence>
<feature type="region of interest" description="Disordered" evidence="1">
    <location>
        <begin position="1"/>
        <end position="202"/>
    </location>
</feature>
<feature type="compositionally biased region" description="Polar residues" evidence="1">
    <location>
        <begin position="21"/>
        <end position="37"/>
    </location>
</feature>
<feature type="compositionally biased region" description="Polar residues" evidence="1">
    <location>
        <begin position="347"/>
        <end position="360"/>
    </location>
</feature>
<evidence type="ECO:0000313" key="2">
    <source>
        <dbReference type="EMBL" id="KAK8862501.1"/>
    </source>
</evidence>
<feature type="compositionally biased region" description="Polar residues" evidence="1">
    <location>
        <begin position="49"/>
        <end position="61"/>
    </location>
</feature>
<evidence type="ECO:0008006" key="4">
    <source>
        <dbReference type="Google" id="ProtNLM"/>
    </source>
</evidence>
<evidence type="ECO:0000313" key="3">
    <source>
        <dbReference type="Proteomes" id="UP001390339"/>
    </source>
</evidence>
<dbReference type="Proteomes" id="UP001390339">
    <property type="component" value="Unassembled WGS sequence"/>
</dbReference>
<gene>
    <name evidence="2" type="ORF">PGQ11_008736</name>
</gene>
<sequence>MPLQEGLQPHEDVASDLGVNGHSTSRPYGNGYSIGNNQRDDSITPVVSDITTSIIPNSQPSAHHVLHPSPRKESQFSIIINSSPAPSSRRQTLFSSPAARSRDELSLEIKLPTRLQPRKAHGSPAAGAAMSNSMSHEGEDATPQPRKRGRPKGWKPGTPYNPNKGVPSSASHKTTRKPKSASTASNQEPRRRGRPPKPPDLTIRQWYLQSDPRYMSFDCEWHDMNPKGELTRCPAELQNMDTLRKHVLLMHCSTEPPLVCRWGKCGSNELFKTPALGEGATTNENGAEHQHQPQEFVDEGALRAHVEKEHMEPFVWHMGDGPQNKGIWTLKQDPNKQPQYLFGEDGNQVTPSIKGQQFEDTQGMMERKRRLRAIQRQAMENAPDESEFFLQAPETDA</sequence>
<protein>
    <recommendedName>
        <fullName evidence="4">C2H2-type domain-containing protein</fullName>
    </recommendedName>
</protein>
<proteinExistence type="predicted"/>
<accession>A0ABR2IFZ7</accession>
<reference evidence="2 3" key="1">
    <citation type="journal article" date="2024" name="IMA Fungus">
        <title>Apiospora arundinis, a panoply of carbohydrate-active enzymes and secondary metabolites.</title>
        <authorList>
            <person name="Sorensen T."/>
            <person name="Petersen C."/>
            <person name="Muurmann A.T."/>
            <person name="Christiansen J.V."/>
            <person name="Brundto M.L."/>
            <person name="Overgaard C.K."/>
            <person name="Boysen A.T."/>
            <person name="Wollenberg R.D."/>
            <person name="Larsen T.O."/>
            <person name="Sorensen J.L."/>
            <person name="Nielsen K.L."/>
            <person name="Sondergaard T.E."/>
        </authorList>
    </citation>
    <scope>NUCLEOTIDE SEQUENCE [LARGE SCALE GENOMIC DNA]</scope>
    <source>
        <strain evidence="2 3">AAU 773</strain>
    </source>
</reference>
<dbReference type="EMBL" id="JAPCWZ010000005">
    <property type="protein sequence ID" value="KAK8862501.1"/>
    <property type="molecule type" value="Genomic_DNA"/>
</dbReference>
<feature type="compositionally biased region" description="Low complexity" evidence="1">
    <location>
        <begin position="77"/>
        <end position="88"/>
    </location>
</feature>
<feature type="region of interest" description="Disordered" evidence="1">
    <location>
        <begin position="345"/>
        <end position="365"/>
    </location>
</feature>